<evidence type="ECO:0000313" key="2">
    <source>
        <dbReference type="EMBL" id="KAF7767961.1"/>
    </source>
</evidence>
<dbReference type="Proteomes" id="UP000629468">
    <property type="component" value="Unassembled WGS sequence"/>
</dbReference>
<dbReference type="PANTHER" id="PTHR33266">
    <property type="entry name" value="CHROMOSOME 15, WHOLE GENOME SHOTGUN SEQUENCE"/>
    <property type="match status" value="1"/>
</dbReference>
<gene>
    <name evidence="2" type="ORF">Agabi119p4_7204</name>
</gene>
<sequence>MIQIAAREISGETKDLLLQTTAMEAAEDLFLRLTDEEKQAYKRLCVASSSKDRGRCQPSWKKLASVIAGRDDVPIAPELVSRIVDLSDEKAQSMQELFTHIKEYSALEAKAEPVVVPKALESSPDPRDLTQATSDFFRKARQKHDLELNKEVLTLTRSEKQDEEFPRFRAFLDSLTLSIMNKDGLPLPRKWEHATPFHMLFLLGEDYGNDQDEVEGSFIQEVISYVESQFKRLSFEELFKFDPFVFQKEAWKVDYVGKSDRLLRSAISSTLYKQSLAEKVPWKNFCAIIQGSGTGKSRLVDKLAESVFTIPLVLRPHDDKTGYPQGDTSGGLNLLTFFCGIFSSVDKANRTYLLFMLNMVSYVDDWIDGYLKEGHGTATIAADWRNHLGPPGSPNRIRMFDRAKSGSIPKGFEDIWNIHEGMFPDVIKPLVENFLKAIAKKLNHDTEIHPLFVFYFDEAHHLTNYVVKSKRTAYQCLCNVMTYMLRAPVFGLFISTFSRLSQFSPRPRNFWSSRLLKPTDEGSDDDMYAPFVELPFDFWKQATIVVEGAHTDDEICSLPFMARFGRPLFWTLLEAKAGPAKVMEMAMSKLRLRFENEGNYDSSDVNLDNIKSPQLIPLLAVRVDFTFASNRDEAVYLERLLVASSMRTVYSVPQHREYLRGGYPSEPFLAEAAARMMFERFESKKESIEDVIKQYEHDVPTAVQQWFSRGLIDRGQRGELVARLLCTLAHDIAILKKKTQLKSSVSFSEMVPVIDFLKALIATDLIGNVLDTEPAYGEKKPLKEAFENSYVHFTQVVKAGHKSIITEEAAYFLFTRGAAIQGYGNLVIPVWIKGKGNPDRSSMSAIFIQVKNRLNEQDILHDDVEDFQFFREPVGAQEDNRAYITIAMQLGIPESDKDSSLQPQRFSSPGGENPHPCYELSLNGCSSNVYNVIDTQKGEAAYSGILAASGGILPEHPRQKKEFLDSVKRMKPLWEPEFEYFNWVEANRECRVQTHVGDEVEDQGDVEMEINDGNTSDDLDDDDAMD</sequence>
<comment type="caution">
    <text evidence="2">The sequence shown here is derived from an EMBL/GenBank/DDBJ whole genome shotgun (WGS) entry which is preliminary data.</text>
</comment>
<feature type="region of interest" description="Disordered" evidence="1">
    <location>
        <begin position="894"/>
        <end position="913"/>
    </location>
</feature>
<dbReference type="EMBL" id="JABXXO010000010">
    <property type="protein sequence ID" value="KAF7767961.1"/>
    <property type="molecule type" value="Genomic_DNA"/>
</dbReference>
<feature type="region of interest" description="Disordered" evidence="1">
    <location>
        <begin position="995"/>
        <end position="1026"/>
    </location>
</feature>
<evidence type="ECO:0000313" key="3">
    <source>
        <dbReference type="Proteomes" id="UP000629468"/>
    </source>
</evidence>
<organism evidence="2 3">
    <name type="scientific">Agaricus bisporus var. burnettii</name>
    <dbReference type="NCBI Taxonomy" id="192524"/>
    <lineage>
        <taxon>Eukaryota</taxon>
        <taxon>Fungi</taxon>
        <taxon>Dikarya</taxon>
        <taxon>Basidiomycota</taxon>
        <taxon>Agaricomycotina</taxon>
        <taxon>Agaricomycetes</taxon>
        <taxon>Agaricomycetidae</taxon>
        <taxon>Agaricales</taxon>
        <taxon>Agaricineae</taxon>
        <taxon>Agaricaceae</taxon>
        <taxon>Agaricus</taxon>
    </lineage>
</organism>
<accession>A0A8H7EYT2</accession>
<protein>
    <submittedName>
        <fullName evidence="2">Uncharacterized protein</fullName>
    </submittedName>
</protein>
<dbReference type="AlphaFoldDB" id="A0A8H7EYT2"/>
<name>A0A8H7EYT2_AGABI</name>
<dbReference type="PANTHER" id="PTHR33266:SF1">
    <property type="entry name" value="F-BOX DOMAIN-CONTAINING PROTEIN"/>
    <property type="match status" value="1"/>
</dbReference>
<evidence type="ECO:0000256" key="1">
    <source>
        <dbReference type="SAM" id="MobiDB-lite"/>
    </source>
</evidence>
<proteinExistence type="predicted"/>
<reference evidence="2 3" key="1">
    <citation type="journal article" name="Sci. Rep.">
        <title>Telomere-to-telomere assembled and centromere annotated genomes of the two main subspecies of the button mushroom Agaricus bisporus reveal especially polymorphic chromosome ends.</title>
        <authorList>
            <person name="Sonnenberg A.S.M."/>
            <person name="Sedaghat-Telgerd N."/>
            <person name="Lavrijssen B."/>
            <person name="Ohm R.A."/>
            <person name="Hendrickx P.M."/>
            <person name="Scholtmeijer K."/>
            <person name="Baars J.J.P."/>
            <person name="van Peer A."/>
        </authorList>
    </citation>
    <scope>NUCLEOTIDE SEQUENCE [LARGE SCALE GENOMIC DNA]</scope>
    <source>
        <strain evidence="2 3">H119_p4</strain>
    </source>
</reference>
<feature type="compositionally biased region" description="Acidic residues" evidence="1">
    <location>
        <begin position="999"/>
        <end position="1026"/>
    </location>
</feature>